<evidence type="ECO:0000313" key="15">
    <source>
        <dbReference type="Proteomes" id="UP000075714"/>
    </source>
</evidence>
<evidence type="ECO:0000256" key="5">
    <source>
        <dbReference type="ARBA" id="ARBA00022705"/>
    </source>
</evidence>
<keyword evidence="7" id="KW-0227">DNA damage</keyword>
<dbReference type="FunFam" id="3.30.1490.100:FF:000004">
    <property type="entry name" value="DNA polymerase IV"/>
    <property type="match status" value="1"/>
</dbReference>
<evidence type="ECO:0000256" key="3">
    <source>
        <dbReference type="ARBA" id="ARBA00022679"/>
    </source>
</evidence>
<dbReference type="InterPro" id="IPR017961">
    <property type="entry name" value="DNA_pol_Y-fam_little_finger"/>
</dbReference>
<sequence length="470" mass="51368">MAEPGGLEGRFNSGGNAPEQPAPWQDYQTVFTNAKAGMEGVDKEHVQRVVYEMSKDSAHFKNEQRKAVALEAKMARMRERSAALTPAELAAAARSVDARIASLEARRDLSRTWLHADMDCFYAAVHELERPELKSLPMAVGGIGMISTANYVARKFGVRSAMPGFIAKRLCPQLVFVPLDFPRYTAAAERVRAVFAQFDPAFESGGLDEAYLDITDYCREAGCSGEEAAAELRRRVREATGLTCSAGVAANRMLAKARARAEGICSDINKPDGQYVLPHSRAAVISFMDTLPARKIPCIGRVTESLLRGVLDVSTCGQLLGPQRARLPLLFSDTSAAFFLEAALGIAPTRHPPKVDTSVEPGRKGMSCERTFRAMRDAAAQEEMARQLVDSLAADMASEGLEGRNITLKLKLSTFEVRTRAATLPRHARCAADMLPAVLRLLRAEMPVELRLMGVRMAALRKHPDAELVH</sequence>
<comment type="caution">
    <text evidence="14">The sequence shown here is derived from an EMBL/GenBank/DDBJ whole genome shotgun (WGS) entry which is preliminary data.</text>
</comment>
<dbReference type="InterPro" id="IPR001126">
    <property type="entry name" value="UmuC"/>
</dbReference>
<name>A0A150GV55_GONPE</name>
<keyword evidence="4" id="KW-0548">Nucleotidyltransferase</keyword>
<evidence type="ECO:0000256" key="1">
    <source>
        <dbReference type="ARBA" id="ARBA00012417"/>
    </source>
</evidence>
<dbReference type="InterPro" id="IPR043502">
    <property type="entry name" value="DNA/RNA_pol_sf"/>
</dbReference>
<evidence type="ECO:0000256" key="4">
    <source>
        <dbReference type="ARBA" id="ARBA00022695"/>
    </source>
</evidence>
<keyword evidence="6" id="KW-0479">Metal-binding</keyword>
<keyword evidence="15" id="KW-1185">Reference proteome</keyword>
<dbReference type="GO" id="GO:0046872">
    <property type="term" value="F:metal ion binding"/>
    <property type="evidence" value="ECO:0007669"/>
    <property type="project" value="UniProtKB-KW"/>
</dbReference>
<dbReference type="Pfam" id="PF00817">
    <property type="entry name" value="IMS"/>
    <property type="match status" value="1"/>
</dbReference>
<dbReference type="EC" id="2.7.7.7" evidence="1"/>
<evidence type="ECO:0000313" key="14">
    <source>
        <dbReference type="EMBL" id="KXZ53568.1"/>
    </source>
</evidence>
<keyword evidence="8" id="KW-0460">Magnesium</keyword>
<dbReference type="FunFam" id="3.40.1170.60:FF:000012">
    <property type="entry name" value="Putative DNA-directed polymerase kappa"/>
    <property type="match status" value="1"/>
</dbReference>
<evidence type="ECO:0000256" key="11">
    <source>
        <dbReference type="ARBA" id="ARBA00049244"/>
    </source>
</evidence>
<dbReference type="InterPro" id="IPR022880">
    <property type="entry name" value="DNApol_IV"/>
</dbReference>
<organism evidence="14 15">
    <name type="scientific">Gonium pectorale</name>
    <name type="common">Green alga</name>
    <dbReference type="NCBI Taxonomy" id="33097"/>
    <lineage>
        <taxon>Eukaryota</taxon>
        <taxon>Viridiplantae</taxon>
        <taxon>Chlorophyta</taxon>
        <taxon>core chlorophytes</taxon>
        <taxon>Chlorophyceae</taxon>
        <taxon>CS clade</taxon>
        <taxon>Chlamydomonadales</taxon>
        <taxon>Volvocaceae</taxon>
        <taxon>Gonium</taxon>
    </lineage>
</organism>
<dbReference type="PANTHER" id="PTHR11076">
    <property type="entry name" value="DNA REPAIR POLYMERASE UMUC / TRANSFERASE FAMILY MEMBER"/>
    <property type="match status" value="1"/>
</dbReference>
<gene>
    <name evidence="14" type="ORF">GPECTOR_6g485</name>
</gene>
<dbReference type="SUPFAM" id="SSF100879">
    <property type="entry name" value="Lesion bypass DNA polymerase (Y-family), little finger domain"/>
    <property type="match status" value="1"/>
</dbReference>
<dbReference type="EMBL" id="LSYV01000007">
    <property type="protein sequence ID" value="KXZ53568.1"/>
    <property type="molecule type" value="Genomic_DNA"/>
</dbReference>
<dbReference type="GO" id="GO:0003684">
    <property type="term" value="F:damaged DNA binding"/>
    <property type="evidence" value="ECO:0007669"/>
    <property type="project" value="InterPro"/>
</dbReference>
<dbReference type="InterPro" id="IPR050116">
    <property type="entry name" value="DNA_polymerase-Y"/>
</dbReference>
<dbReference type="GO" id="GO:0003887">
    <property type="term" value="F:DNA-directed DNA polymerase activity"/>
    <property type="evidence" value="ECO:0007669"/>
    <property type="project" value="UniProtKB-KW"/>
</dbReference>
<dbReference type="GO" id="GO:0005634">
    <property type="term" value="C:nucleus"/>
    <property type="evidence" value="ECO:0007669"/>
    <property type="project" value="TreeGrafter"/>
</dbReference>
<dbReference type="InterPro" id="IPR036775">
    <property type="entry name" value="DNA_pol_Y-fam_lit_finger_sf"/>
</dbReference>
<keyword evidence="3" id="KW-0808">Transferase</keyword>
<evidence type="ECO:0000256" key="9">
    <source>
        <dbReference type="ARBA" id="ARBA00022932"/>
    </source>
</evidence>
<dbReference type="CDD" id="cd03586">
    <property type="entry name" value="PolY_Pol_IV_kappa"/>
    <property type="match status" value="1"/>
</dbReference>
<dbReference type="Proteomes" id="UP000075714">
    <property type="component" value="Unassembled WGS sequence"/>
</dbReference>
<accession>A0A150GV55</accession>
<dbReference type="Gene3D" id="3.30.1490.100">
    <property type="entry name" value="DNA polymerase, Y-family, little finger domain"/>
    <property type="match status" value="1"/>
</dbReference>
<evidence type="ECO:0000256" key="7">
    <source>
        <dbReference type="ARBA" id="ARBA00022763"/>
    </source>
</evidence>
<comment type="catalytic activity">
    <reaction evidence="11">
        <text>DNA(n) + a 2'-deoxyribonucleoside 5'-triphosphate = DNA(n+1) + diphosphate</text>
        <dbReference type="Rhea" id="RHEA:22508"/>
        <dbReference type="Rhea" id="RHEA-COMP:17339"/>
        <dbReference type="Rhea" id="RHEA-COMP:17340"/>
        <dbReference type="ChEBI" id="CHEBI:33019"/>
        <dbReference type="ChEBI" id="CHEBI:61560"/>
        <dbReference type="ChEBI" id="CHEBI:173112"/>
        <dbReference type="EC" id="2.7.7.7"/>
    </reaction>
</comment>
<evidence type="ECO:0000256" key="10">
    <source>
        <dbReference type="ARBA" id="ARBA00023204"/>
    </source>
</evidence>
<evidence type="ECO:0000259" key="13">
    <source>
        <dbReference type="PROSITE" id="PS50173"/>
    </source>
</evidence>
<dbReference type="GO" id="GO:0006281">
    <property type="term" value="P:DNA repair"/>
    <property type="evidence" value="ECO:0007669"/>
    <property type="project" value="UniProtKB-KW"/>
</dbReference>
<dbReference type="Gene3D" id="3.40.1170.60">
    <property type="match status" value="1"/>
</dbReference>
<keyword evidence="5" id="KW-0235">DNA replication</keyword>
<dbReference type="Pfam" id="PF11799">
    <property type="entry name" value="IMS_C"/>
    <property type="match status" value="1"/>
</dbReference>
<keyword evidence="10" id="KW-0234">DNA repair</keyword>
<dbReference type="STRING" id="33097.A0A150GV55"/>
<dbReference type="PROSITE" id="PS50173">
    <property type="entry name" value="UMUC"/>
    <property type="match status" value="1"/>
</dbReference>
<dbReference type="Gene3D" id="1.10.150.20">
    <property type="entry name" value="5' to 3' exonuclease, C-terminal subdomain"/>
    <property type="match status" value="1"/>
</dbReference>
<evidence type="ECO:0000256" key="2">
    <source>
        <dbReference type="ARBA" id="ARBA00016178"/>
    </source>
</evidence>
<keyword evidence="9" id="KW-0239">DNA-directed DNA polymerase</keyword>
<proteinExistence type="predicted"/>
<dbReference type="AlphaFoldDB" id="A0A150GV55"/>
<dbReference type="GO" id="GO:0006260">
    <property type="term" value="P:DNA replication"/>
    <property type="evidence" value="ECO:0007669"/>
    <property type="project" value="UniProtKB-KW"/>
</dbReference>
<evidence type="ECO:0000256" key="6">
    <source>
        <dbReference type="ARBA" id="ARBA00022723"/>
    </source>
</evidence>
<dbReference type="FunFam" id="1.10.150.810:FF:000003">
    <property type="entry name" value="DNA polymerase kappa subunit"/>
    <property type="match status" value="1"/>
</dbReference>
<dbReference type="PANTHER" id="PTHR11076:SF33">
    <property type="entry name" value="DNA POLYMERASE KAPPA"/>
    <property type="match status" value="1"/>
</dbReference>
<dbReference type="Gene3D" id="1.10.150.810">
    <property type="match status" value="1"/>
</dbReference>
<dbReference type="InterPro" id="IPR043128">
    <property type="entry name" value="Rev_trsase/Diguanyl_cyclase"/>
</dbReference>
<dbReference type="OrthoDB" id="1747274at2759"/>
<feature type="domain" description="UmuC" evidence="13">
    <location>
        <begin position="113"/>
        <end position="300"/>
    </location>
</feature>
<dbReference type="SUPFAM" id="SSF56672">
    <property type="entry name" value="DNA/RNA polymerases"/>
    <property type="match status" value="1"/>
</dbReference>
<feature type="region of interest" description="Disordered" evidence="12">
    <location>
        <begin position="1"/>
        <end position="23"/>
    </location>
</feature>
<dbReference type="GO" id="GO:0042276">
    <property type="term" value="P:error-prone translesion synthesis"/>
    <property type="evidence" value="ECO:0007669"/>
    <property type="project" value="TreeGrafter"/>
</dbReference>
<evidence type="ECO:0000256" key="12">
    <source>
        <dbReference type="SAM" id="MobiDB-lite"/>
    </source>
</evidence>
<evidence type="ECO:0000256" key="8">
    <source>
        <dbReference type="ARBA" id="ARBA00022842"/>
    </source>
</evidence>
<dbReference type="Gene3D" id="3.30.70.270">
    <property type="match status" value="2"/>
</dbReference>
<reference evidence="15" key="1">
    <citation type="journal article" date="2016" name="Nat. Commun.">
        <title>The Gonium pectorale genome demonstrates co-option of cell cycle regulation during the evolution of multicellularity.</title>
        <authorList>
            <person name="Hanschen E.R."/>
            <person name="Marriage T.N."/>
            <person name="Ferris P.J."/>
            <person name="Hamaji T."/>
            <person name="Toyoda A."/>
            <person name="Fujiyama A."/>
            <person name="Neme R."/>
            <person name="Noguchi H."/>
            <person name="Minakuchi Y."/>
            <person name="Suzuki M."/>
            <person name="Kawai-Toyooka H."/>
            <person name="Smith D.R."/>
            <person name="Sparks H."/>
            <person name="Anderson J."/>
            <person name="Bakaric R."/>
            <person name="Luria V."/>
            <person name="Karger A."/>
            <person name="Kirschner M.W."/>
            <person name="Durand P.M."/>
            <person name="Michod R.E."/>
            <person name="Nozaki H."/>
            <person name="Olson B.J."/>
        </authorList>
    </citation>
    <scope>NUCLEOTIDE SEQUENCE [LARGE SCALE GENOMIC DNA]</scope>
    <source>
        <strain evidence="15">NIES-2863</strain>
    </source>
</reference>
<protein>
    <recommendedName>
        <fullName evidence="2">DNA polymerase kappa</fullName>
        <ecNumber evidence="1">2.7.7.7</ecNumber>
    </recommendedName>
</protein>